<feature type="transmembrane region" description="Helical" evidence="1">
    <location>
        <begin position="252"/>
        <end position="270"/>
    </location>
</feature>
<keyword evidence="1" id="KW-1133">Transmembrane helix</keyword>
<dbReference type="Proteomes" id="UP000712570">
    <property type="component" value="Unassembled WGS sequence"/>
</dbReference>
<sequence>MQPFNSSEKYALLSALSDLESGSARQWFFLELAALEDKAPRTRRALYWLFLLKWLGPALLAPCMIRRGVSGAALYLPAARHRFNLIRQSLNDALLLGLSLITLLAGFNRLTASMQFSLWLLAITGAAWQIWRTRITQPAEAENTLPGAEASLGLYGILIAKELEPALAQSLIKGLRQDINTHLVPLLSHLPELAPPTGSRHAKAFKACSWLLPLLPTAWLLGMLPNAWGWLVCCLLQIALSCLINRQRQTPALLALASLCIYALARLAHWL</sequence>
<keyword evidence="3" id="KW-1185">Reference proteome</keyword>
<proteinExistence type="predicted"/>
<dbReference type="RefSeq" id="WP_166820969.1">
    <property type="nucleotide sequence ID" value="NZ_JAAOLX010000001.1"/>
</dbReference>
<comment type="caution">
    <text evidence="2">The sequence shown here is derived from an EMBL/GenBank/DDBJ whole genome shotgun (WGS) entry which is preliminary data.</text>
</comment>
<evidence type="ECO:0000256" key="1">
    <source>
        <dbReference type="SAM" id="Phobius"/>
    </source>
</evidence>
<feature type="transmembrane region" description="Helical" evidence="1">
    <location>
        <begin position="90"/>
        <end position="107"/>
    </location>
</feature>
<name>A0ABX0KRQ1_9NEIS</name>
<keyword evidence="1" id="KW-0812">Transmembrane</keyword>
<feature type="transmembrane region" description="Helical" evidence="1">
    <location>
        <begin position="227"/>
        <end position="245"/>
    </location>
</feature>
<evidence type="ECO:0000313" key="3">
    <source>
        <dbReference type="Proteomes" id="UP000712570"/>
    </source>
</evidence>
<accession>A0ABX0KRQ1</accession>
<feature type="transmembrane region" description="Helical" evidence="1">
    <location>
        <begin position="113"/>
        <end position="131"/>
    </location>
</feature>
<gene>
    <name evidence="2" type="ORF">HA050_01050</name>
</gene>
<dbReference type="EMBL" id="JAAOLX010000001">
    <property type="protein sequence ID" value="NHQ84704.1"/>
    <property type="molecule type" value="Genomic_DNA"/>
</dbReference>
<evidence type="ECO:0000313" key="2">
    <source>
        <dbReference type="EMBL" id="NHQ84704.1"/>
    </source>
</evidence>
<protein>
    <submittedName>
        <fullName evidence="2">Uncharacterized protein</fullName>
    </submittedName>
</protein>
<organism evidence="2 3">
    <name type="scientific">Iodobacter violaceini</name>
    <dbReference type="NCBI Taxonomy" id="3044271"/>
    <lineage>
        <taxon>Bacteria</taxon>
        <taxon>Pseudomonadati</taxon>
        <taxon>Pseudomonadota</taxon>
        <taxon>Betaproteobacteria</taxon>
        <taxon>Neisseriales</taxon>
        <taxon>Chitinibacteraceae</taxon>
        <taxon>Iodobacter</taxon>
    </lineage>
</organism>
<feature type="transmembrane region" description="Helical" evidence="1">
    <location>
        <begin position="45"/>
        <end position="65"/>
    </location>
</feature>
<keyword evidence="1" id="KW-0472">Membrane</keyword>
<reference evidence="2 3" key="1">
    <citation type="submission" date="2020-03" db="EMBL/GenBank/DDBJ databases">
        <title>Draft genome sequence of environmentally isolated violet-colored cultures.</title>
        <authorList>
            <person name="Wilson H.S."/>
        </authorList>
    </citation>
    <scope>NUCLEOTIDE SEQUENCE [LARGE SCALE GENOMIC DNA]</scope>
    <source>
        <strain evidence="2 3">HSC-16F04</strain>
    </source>
</reference>